<dbReference type="Proteomes" id="UP000027153">
    <property type="component" value="Unassembled WGS sequence"/>
</dbReference>
<dbReference type="EMBL" id="JMIY01000003">
    <property type="protein sequence ID" value="KCZ72277.1"/>
    <property type="molecule type" value="Genomic_DNA"/>
</dbReference>
<protein>
    <submittedName>
        <fullName evidence="1">Uncharacterized protein</fullName>
    </submittedName>
</protein>
<proteinExistence type="predicted"/>
<evidence type="ECO:0000313" key="2">
    <source>
        <dbReference type="Proteomes" id="UP000027153"/>
    </source>
</evidence>
<evidence type="ECO:0000313" key="1">
    <source>
        <dbReference type="EMBL" id="KCZ72277.1"/>
    </source>
</evidence>
<gene>
    <name evidence="1" type="ORF">ANME2D_01682</name>
</gene>
<accession>A0A062V4K7</accession>
<keyword evidence="2" id="KW-1185">Reference proteome</keyword>
<comment type="caution">
    <text evidence="1">The sequence shown here is derived from an EMBL/GenBank/DDBJ whole genome shotgun (WGS) entry which is preliminary data.</text>
</comment>
<organism evidence="1 2">
    <name type="scientific">Candidatus Methanoperedens nitratireducens</name>
    <dbReference type="NCBI Taxonomy" id="1392998"/>
    <lineage>
        <taxon>Archaea</taxon>
        <taxon>Methanobacteriati</taxon>
        <taxon>Methanobacteriota</taxon>
        <taxon>Stenosarchaea group</taxon>
        <taxon>Methanomicrobia</taxon>
        <taxon>Methanosarcinales</taxon>
        <taxon>ANME-2 cluster</taxon>
        <taxon>Candidatus Methanoperedentaceae</taxon>
        <taxon>Candidatus Methanoperedens</taxon>
    </lineage>
</organism>
<sequence>MTRDEEMAAWTARGLGKKTVNNELKTNLNELISSSS</sequence>
<reference evidence="1 2" key="1">
    <citation type="journal article" date="2013" name="Nature">
        <title>Anaerobic oxidation of methane coupled to nitrate reduction in a novel archaeal lineage.</title>
        <authorList>
            <person name="Haroon M.F."/>
            <person name="Hu S."/>
            <person name="Shi Y."/>
            <person name="Imelfort M."/>
            <person name="Keller J."/>
            <person name="Hugenholtz P."/>
            <person name="Yuan Z."/>
            <person name="Tyson G.W."/>
        </authorList>
    </citation>
    <scope>NUCLEOTIDE SEQUENCE [LARGE SCALE GENOMIC DNA]</scope>
    <source>
        <strain evidence="1 2">ANME-2d</strain>
    </source>
</reference>
<dbReference type="AlphaFoldDB" id="A0A062V4K7"/>
<name>A0A062V4K7_9EURY</name>